<dbReference type="Pfam" id="PF01557">
    <property type="entry name" value="FAA_hydrolase"/>
    <property type="match status" value="1"/>
</dbReference>
<evidence type="ECO:0000313" key="3">
    <source>
        <dbReference type="EMBL" id="PRC94528.1"/>
    </source>
</evidence>
<proteinExistence type="predicted"/>
<dbReference type="InterPro" id="IPR036663">
    <property type="entry name" value="Fumarylacetoacetase_C_sf"/>
</dbReference>
<comment type="caution">
    <text evidence="3">The sequence shown here is derived from an EMBL/GenBank/DDBJ whole genome shotgun (WGS) entry which is preliminary data.</text>
</comment>
<evidence type="ECO:0000313" key="4">
    <source>
        <dbReference type="Proteomes" id="UP000237839"/>
    </source>
</evidence>
<dbReference type="Proteomes" id="UP000237839">
    <property type="component" value="Unassembled WGS sequence"/>
</dbReference>
<sequence>MSYIFPPEAVTALKVAASSDLFAVRRVYCVGRNYAAHAREMGSDPTREAPFFFCKPANAVTPITDGQTLELAYPGVTTNFHHEIELVVAIGKAGRDIPVAQANAHVWGYAVGLDMTRRDLQGQMKDKGKPWEIGKAFDHSAPIGNLYPVDQVGLLNINKAAIYLKVNGSDKQRSNIDQMTWSVPEIISHLSSYFELKPGDLIMTGTPEGVGAVLVGDVLEGGIAGLGGIRVRVV</sequence>
<feature type="domain" description="Fumarylacetoacetase-like C-terminal" evidence="2">
    <location>
        <begin position="27"/>
        <end position="234"/>
    </location>
</feature>
<reference evidence="3 4" key="1">
    <citation type="submission" date="2018-02" db="EMBL/GenBank/DDBJ databases">
        <title>Solimicrobium silvestre gen. nov., sp. nov., isolated from alpine forest soil.</title>
        <authorList>
            <person name="Margesin R."/>
            <person name="Albuquerque L."/>
            <person name="Zhang D.-C."/>
            <person name="Froufe H.J.C."/>
            <person name="Severino R."/>
            <person name="Roxo I."/>
            <person name="Egas C."/>
            <person name="Da Costa M.S."/>
        </authorList>
    </citation>
    <scope>NUCLEOTIDE SEQUENCE [LARGE SCALE GENOMIC DNA]</scope>
    <source>
        <strain evidence="3 4">S20-91</strain>
    </source>
</reference>
<dbReference type="PANTHER" id="PTHR11820:SF90">
    <property type="entry name" value="FLUTATHIONE S-TRANSFERASE"/>
    <property type="match status" value="1"/>
</dbReference>
<dbReference type="OrthoDB" id="8582489at2"/>
<dbReference type="GO" id="GO:0018773">
    <property type="term" value="F:acetylpyruvate hydrolase activity"/>
    <property type="evidence" value="ECO:0007669"/>
    <property type="project" value="TreeGrafter"/>
</dbReference>
<evidence type="ECO:0000256" key="1">
    <source>
        <dbReference type="ARBA" id="ARBA00022723"/>
    </source>
</evidence>
<dbReference type="EMBL" id="PUGF01000002">
    <property type="protein sequence ID" value="PRC94528.1"/>
    <property type="molecule type" value="Genomic_DNA"/>
</dbReference>
<dbReference type="RefSeq" id="WP_105530256.1">
    <property type="nucleotide sequence ID" value="NZ_PUGF01000002.1"/>
</dbReference>
<dbReference type="PANTHER" id="PTHR11820">
    <property type="entry name" value="ACYLPYRUVASE"/>
    <property type="match status" value="1"/>
</dbReference>
<protein>
    <submittedName>
        <fullName evidence="3">2-keto-4-pentenoate hydratase/2-oxohepta-3-ene-17-dioic acid hydratase (Catechol pathway)</fullName>
    </submittedName>
</protein>
<gene>
    <name evidence="3" type="ORF">S2091_0531</name>
</gene>
<dbReference type="AlphaFoldDB" id="A0A2S9H3H3"/>
<dbReference type="Gene3D" id="3.90.850.10">
    <property type="entry name" value="Fumarylacetoacetase-like, C-terminal domain"/>
    <property type="match status" value="1"/>
</dbReference>
<dbReference type="InterPro" id="IPR011234">
    <property type="entry name" value="Fumarylacetoacetase-like_C"/>
</dbReference>
<dbReference type="GO" id="GO:0046872">
    <property type="term" value="F:metal ion binding"/>
    <property type="evidence" value="ECO:0007669"/>
    <property type="project" value="UniProtKB-KW"/>
</dbReference>
<accession>A0A2S9H3H3</accession>
<keyword evidence="1" id="KW-0479">Metal-binding</keyword>
<keyword evidence="4" id="KW-1185">Reference proteome</keyword>
<name>A0A2S9H3H3_9BURK</name>
<evidence type="ECO:0000259" key="2">
    <source>
        <dbReference type="Pfam" id="PF01557"/>
    </source>
</evidence>
<organism evidence="3 4">
    <name type="scientific">Solimicrobium silvestre</name>
    <dbReference type="NCBI Taxonomy" id="2099400"/>
    <lineage>
        <taxon>Bacteria</taxon>
        <taxon>Pseudomonadati</taxon>
        <taxon>Pseudomonadota</taxon>
        <taxon>Betaproteobacteria</taxon>
        <taxon>Burkholderiales</taxon>
        <taxon>Oxalobacteraceae</taxon>
        <taxon>Solimicrobium</taxon>
    </lineage>
</organism>
<dbReference type="SUPFAM" id="SSF56529">
    <property type="entry name" value="FAH"/>
    <property type="match status" value="1"/>
</dbReference>